<evidence type="ECO:0000313" key="23">
    <source>
        <dbReference type="Proteomes" id="UP001595840"/>
    </source>
</evidence>
<keyword evidence="23" id="KW-1185">Reference proteome</keyword>
<evidence type="ECO:0000256" key="11">
    <source>
        <dbReference type="ARBA" id="ARBA00022840"/>
    </source>
</evidence>
<dbReference type="EMBL" id="JBHSCX010000021">
    <property type="protein sequence ID" value="MFC4364219.1"/>
    <property type="molecule type" value="Genomic_DNA"/>
</dbReference>
<proteinExistence type="inferred from homology"/>
<evidence type="ECO:0000256" key="17">
    <source>
        <dbReference type="ARBA" id="ARBA00047493"/>
    </source>
</evidence>
<feature type="domain" description="Mur ligase C-terminal" evidence="21">
    <location>
        <begin position="282"/>
        <end position="420"/>
    </location>
</feature>
<dbReference type="Gene3D" id="3.90.190.20">
    <property type="entry name" value="Mur ligase, C-terminal domain"/>
    <property type="match status" value="1"/>
</dbReference>
<evidence type="ECO:0000259" key="21">
    <source>
        <dbReference type="Pfam" id="PF02875"/>
    </source>
</evidence>
<evidence type="ECO:0000256" key="2">
    <source>
        <dbReference type="ARBA" id="ARBA00004799"/>
    </source>
</evidence>
<evidence type="ECO:0000256" key="3">
    <source>
        <dbReference type="ARBA" id="ARBA00005150"/>
    </source>
</evidence>
<dbReference type="InterPro" id="IPR036565">
    <property type="entry name" value="Mur-like_cat_sf"/>
</dbReference>
<comment type="caution">
    <text evidence="22">The sequence shown here is derived from an EMBL/GenBank/DDBJ whole genome shotgun (WGS) entry which is preliminary data.</text>
</comment>
<name>A0ABV8V8G9_9GAMM</name>
<reference evidence="23" key="1">
    <citation type="journal article" date="2019" name="Int. J. Syst. Evol. Microbiol.">
        <title>The Global Catalogue of Microorganisms (GCM) 10K type strain sequencing project: providing services to taxonomists for standard genome sequencing and annotation.</title>
        <authorList>
            <consortium name="The Broad Institute Genomics Platform"/>
            <consortium name="The Broad Institute Genome Sequencing Center for Infectious Disease"/>
            <person name="Wu L."/>
            <person name="Ma J."/>
        </authorList>
    </citation>
    <scope>NUCLEOTIDE SEQUENCE [LARGE SCALE GENOMIC DNA]</scope>
    <source>
        <strain evidence="23">CECT 8570</strain>
    </source>
</reference>
<sequence>MRFDNLADWLHWQEQHHPSAIDLGLARVKQVADRLGLTQPCAQRTVITVAGTNGKGSAVATLESLCLANDESVGAYTSPHLLHYNERIRVGGVPVDDGLICRAFAAIDAQAQDISLTYFEFGTLAALWIFNELQLRFWLLEVGLGGRLDAVNIIDADAALITSIALDHQDWLGTDLAAIGREKAGVFRPHQLAVYIDSRIENAVVDVANQLATDLSLVDRDFFLAQEQQRCVLTFGQHQLRFDLPQLPLPSVCAALVAAVKLALPIPTLWLAEVLPALSVAGRFQRVDYQDRQLLLDVAHNPAACTFFLQRVAQLRQLAQASADAVGVAAVKGKTHLVLAMMADKDIDAVLQLLGDEIGHWYFPELKGVGRAAPAELLANKLSAHKPGAAFSVHVDVAEALQAALRNSAGNDSIWVLGSFFTVAAALAWLAQAPTAAEIS</sequence>
<comment type="pathway">
    <text evidence="3">Cofactor biosynthesis; tetrahydrofolylpolyglutamate biosynthesis.</text>
</comment>
<organism evidence="22 23">
    <name type="scientific">Simiduia curdlanivorans</name>
    <dbReference type="NCBI Taxonomy" id="1492769"/>
    <lineage>
        <taxon>Bacteria</taxon>
        <taxon>Pseudomonadati</taxon>
        <taxon>Pseudomonadota</taxon>
        <taxon>Gammaproteobacteria</taxon>
        <taxon>Cellvibrionales</taxon>
        <taxon>Cellvibrionaceae</taxon>
        <taxon>Simiduia</taxon>
    </lineage>
</organism>
<dbReference type="SUPFAM" id="SSF53623">
    <property type="entry name" value="MurD-like peptide ligases, catalytic domain"/>
    <property type="match status" value="1"/>
</dbReference>
<evidence type="ECO:0000256" key="18">
    <source>
        <dbReference type="ARBA" id="ARBA00047808"/>
    </source>
</evidence>
<dbReference type="InterPro" id="IPR036615">
    <property type="entry name" value="Mur_ligase_C_dom_sf"/>
</dbReference>
<comment type="function">
    <text evidence="1">Functions in two distinct reactions of the de novo folate biosynthetic pathway. Catalyzes the addition of a glutamate residue to dihydropteroate (7,8-dihydropteroate or H2Pte) to form dihydrofolate (7,8-dihydrofolate monoglutamate or H2Pte-Glu). Also catalyzes successive additions of L-glutamate to tetrahydrofolate or 10-formyltetrahydrofolate or 5,10-methylenetetrahydrofolate, leading to folylpolyglutamate derivatives.</text>
</comment>
<dbReference type="PANTHER" id="PTHR11136">
    <property type="entry name" value="FOLYLPOLYGLUTAMATE SYNTHASE-RELATED"/>
    <property type="match status" value="1"/>
</dbReference>
<protein>
    <recommendedName>
        <fullName evidence="7">Dihydrofolate synthase/folylpolyglutamate synthase</fullName>
        <ecNumber evidence="5">6.3.2.12</ecNumber>
        <ecNumber evidence="6">6.3.2.17</ecNumber>
    </recommendedName>
    <alternativeName>
        <fullName evidence="16">Folylpoly-gamma-glutamate synthetase-dihydrofolate synthetase</fullName>
    </alternativeName>
    <alternativeName>
        <fullName evidence="14">Folylpolyglutamate synthetase</fullName>
    </alternativeName>
    <alternativeName>
        <fullName evidence="15">Tetrahydrofolylpolyglutamate synthase</fullName>
    </alternativeName>
</protein>
<comment type="catalytic activity">
    <reaction evidence="18">
        <text>10-formyltetrahydrofolyl-(gamma-L-Glu)(n) + L-glutamate + ATP = 10-formyltetrahydrofolyl-(gamma-L-Glu)(n+1) + ADP + phosphate + H(+)</text>
        <dbReference type="Rhea" id="RHEA:51904"/>
        <dbReference type="Rhea" id="RHEA-COMP:13088"/>
        <dbReference type="Rhea" id="RHEA-COMP:14300"/>
        <dbReference type="ChEBI" id="CHEBI:15378"/>
        <dbReference type="ChEBI" id="CHEBI:29985"/>
        <dbReference type="ChEBI" id="CHEBI:30616"/>
        <dbReference type="ChEBI" id="CHEBI:43474"/>
        <dbReference type="ChEBI" id="CHEBI:134413"/>
        <dbReference type="ChEBI" id="CHEBI:456216"/>
        <dbReference type="EC" id="6.3.2.17"/>
    </reaction>
</comment>
<evidence type="ECO:0000256" key="4">
    <source>
        <dbReference type="ARBA" id="ARBA00008276"/>
    </source>
</evidence>
<dbReference type="NCBIfam" id="NF008101">
    <property type="entry name" value="PRK10846.1"/>
    <property type="match status" value="1"/>
</dbReference>
<dbReference type="Gene3D" id="3.40.1190.10">
    <property type="entry name" value="Mur-like, catalytic domain"/>
    <property type="match status" value="1"/>
</dbReference>
<evidence type="ECO:0000256" key="10">
    <source>
        <dbReference type="ARBA" id="ARBA00022741"/>
    </source>
</evidence>
<evidence type="ECO:0000256" key="13">
    <source>
        <dbReference type="ARBA" id="ARBA00022909"/>
    </source>
</evidence>
<evidence type="ECO:0000256" key="7">
    <source>
        <dbReference type="ARBA" id="ARBA00019357"/>
    </source>
</evidence>
<comment type="catalytic activity">
    <reaction evidence="19">
        <text>(6R)-5,10-methylenetetrahydrofolyl-(gamma-L-Glu)(n) + L-glutamate + ATP = (6R)-5,10-methylenetetrahydrofolyl-(gamma-L-Glu)(n+1) + ADP + phosphate + H(+)</text>
        <dbReference type="Rhea" id="RHEA:51912"/>
        <dbReference type="Rhea" id="RHEA-COMP:13257"/>
        <dbReference type="Rhea" id="RHEA-COMP:13258"/>
        <dbReference type="ChEBI" id="CHEBI:15378"/>
        <dbReference type="ChEBI" id="CHEBI:29985"/>
        <dbReference type="ChEBI" id="CHEBI:30616"/>
        <dbReference type="ChEBI" id="CHEBI:43474"/>
        <dbReference type="ChEBI" id="CHEBI:136572"/>
        <dbReference type="ChEBI" id="CHEBI:456216"/>
        <dbReference type="EC" id="6.3.2.17"/>
    </reaction>
</comment>
<dbReference type="InterPro" id="IPR001645">
    <property type="entry name" value="Folylpolyglutamate_synth"/>
</dbReference>
<dbReference type="EC" id="6.3.2.12" evidence="5"/>
<evidence type="ECO:0000256" key="20">
    <source>
        <dbReference type="ARBA" id="ARBA00049161"/>
    </source>
</evidence>
<comment type="pathway">
    <text evidence="2">Cofactor biosynthesis; tetrahydrofolate biosynthesis; 7,8-dihydrofolate from 2-amino-4-hydroxy-6-hydroxymethyl-7,8-dihydropteridine diphosphate and 4-aminobenzoate: step 2/2.</text>
</comment>
<dbReference type="PANTHER" id="PTHR11136:SF0">
    <property type="entry name" value="DIHYDROFOLATE SYNTHETASE-RELATED"/>
    <property type="match status" value="1"/>
</dbReference>
<comment type="similarity">
    <text evidence="4">Belongs to the folylpolyglutamate synthase family.</text>
</comment>
<accession>A0ABV8V8G9</accession>
<dbReference type="Proteomes" id="UP001595840">
    <property type="component" value="Unassembled WGS sequence"/>
</dbReference>
<dbReference type="GO" id="GO:0008841">
    <property type="term" value="F:dihydrofolate synthase activity"/>
    <property type="evidence" value="ECO:0007669"/>
    <property type="project" value="UniProtKB-EC"/>
</dbReference>
<evidence type="ECO:0000256" key="9">
    <source>
        <dbReference type="ARBA" id="ARBA00022723"/>
    </source>
</evidence>
<dbReference type="GO" id="GO:0004326">
    <property type="term" value="F:tetrahydrofolylpolyglutamate synthase activity"/>
    <property type="evidence" value="ECO:0007669"/>
    <property type="project" value="UniProtKB-EC"/>
</dbReference>
<evidence type="ECO:0000256" key="5">
    <source>
        <dbReference type="ARBA" id="ARBA00013023"/>
    </source>
</evidence>
<dbReference type="RefSeq" id="WP_290262464.1">
    <property type="nucleotide sequence ID" value="NZ_JAUFQG010000004.1"/>
</dbReference>
<keyword evidence="13" id="KW-0289">Folate biosynthesis</keyword>
<dbReference type="NCBIfam" id="TIGR01499">
    <property type="entry name" value="folC"/>
    <property type="match status" value="1"/>
</dbReference>
<dbReference type="EC" id="6.3.2.17" evidence="6"/>
<evidence type="ECO:0000256" key="15">
    <source>
        <dbReference type="ARBA" id="ARBA00030592"/>
    </source>
</evidence>
<dbReference type="SUPFAM" id="SSF53244">
    <property type="entry name" value="MurD-like peptide ligases, peptide-binding domain"/>
    <property type="match status" value="1"/>
</dbReference>
<evidence type="ECO:0000256" key="6">
    <source>
        <dbReference type="ARBA" id="ARBA00013025"/>
    </source>
</evidence>
<evidence type="ECO:0000313" key="22">
    <source>
        <dbReference type="EMBL" id="MFC4364219.1"/>
    </source>
</evidence>
<keyword evidence="12" id="KW-0460">Magnesium</keyword>
<keyword evidence="9" id="KW-0479">Metal-binding</keyword>
<keyword evidence="10" id="KW-0547">Nucleotide-binding</keyword>
<evidence type="ECO:0000256" key="19">
    <source>
        <dbReference type="ARBA" id="ARBA00049035"/>
    </source>
</evidence>
<evidence type="ECO:0000256" key="12">
    <source>
        <dbReference type="ARBA" id="ARBA00022842"/>
    </source>
</evidence>
<comment type="catalytic activity">
    <reaction evidence="17">
        <text>(6S)-5,6,7,8-tetrahydrofolyl-(gamma-L-Glu)(n) + L-glutamate + ATP = (6S)-5,6,7,8-tetrahydrofolyl-(gamma-L-Glu)(n+1) + ADP + phosphate + H(+)</text>
        <dbReference type="Rhea" id="RHEA:10580"/>
        <dbReference type="Rhea" id="RHEA-COMP:14738"/>
        <dbReference type="Rhea" id="RHEA-COMP:14740"/>
        <dbReference type="ChEBI" id="CHEBI:15378"/>
        <dbReference type="ChEBI" id="CHEBI:29985"/>
        <dbReference type="ChEBI" id="CHEBI:30616"/>
        <dbReference type="ChEBI" id="CHEBI:43474"/>
        <dbReference type="ChEBI" id="CHEBI:141005"/>
        <dbReference type="ChEBI" id="CHEBI:456216"/>
        <dbReference type="EC" id="6.3.2.17"/>
    </reaction>
</comment>
<evidence type="ECO:0000256" key="16">
    <source>
        <dbReference type="ARBA" id="ARBA00032510"/>
    </source>
</evidence>
<keyword evidence="8 22" id="KW-0436">Ligase</keyword>
<evidence type="ECO:0000256" key="1">
    <source>
        <dbReference type="ARBA" id="ARBA00002714"/>
    </source>
</evidence>
<evidence type="ECO:0000256" key="8">
    <source>
        <dbReference type="ARBA" id="ARBA00022598"/>
    </source>
</evidence>
<keyword evidence="11" id="KW-0067">ATP-binding</keyword>
<gene>
    <name evidence="22" type="primary">folC</name>
    <name evidence="22" type="ORF">ACFOX3_18055</name>
</gene>
<comment type="catalytic activity">
    <reaction evidence="20">
        <text>7,8-dihydropteroate + L-glutamate + ATP = 7,8-dihydrofolate + ADP + phosphate + H(+)</text>
        <dbReference type="Rhea" id="RHEA:23584"/>
        <dbReference type="ChEBI" id="CHEBI:15378"/>
        <dbReference type="ChEBI" id="CHEBI:17839"/>
        <dbReference type="ChEBI" id="CHEBI:29985"/>
        <dbReference type="ChEBI" id="CHEBI:30616"/>
        <dbReference type="ChEBI" id="CHEBI:43474"/>
        <dbReference type="ChEBI" id="CHEBI:57451"/>
        <dbReference type="ChEBI" id="CHEBI:456216"/>
        <dbReference type="EC" id="6.3.2.12"/>
    </reaction>
</comment>
<dbReference type="Pfam" id="PF02875">
    <property type="entry name" value="Mur_ligase_C"/>
    <property type="match status" value="1"/>
</dbReference>
<evidence type="ECO:0000256" key="14">
    <source>
        <dbReference type="ARBA" id="ARBA00030048"/>
    </source>
</evidence>
<dbReference type="InterPro" id="IPR004101">
    <property type="entry name" value="Mur_ligase_C"/>
</dbReference>